<reference evidence="6 7" key="1">
    <citation type="journal article" date="2013" name="Genome Announc.">
        <title>Draft genome sequence of MKD8, a conjugal recipient Mycobacterium smegmatis strain.</title>
        <authorList>
            <person name="Gray T.A."/>
            <person name="Palumbo M.J."/>
            <person name="Derbyshire K.M."/>
        </authorList>
    </citation>
    <scope>NUCLEOTIDE SEQUENCE [LARGE SCALE GENOMIC DNA]</scope>
    <source>
        <strain evidence="6 7">MKD8</strain>
    </source>
</reference>
<evidence type="ECO:0000256" key="3">
    <source>
        <dbReference type="ARBA" id="ARBA00023082"/>
    </source>
</evidence>
<reference evidence="7" key="2">
    <citation type="submission" date="2018-03" db="EMBL/GenBank/DDBJ databases">
        <authorList>
            <person name="Derbyshire K."/>
            <person name="Gray T.A."/>
            <person name="Champion M."/>
        </authorList>
    </citation>
    <scope>NUCLEOTIDE SEQUENCE [LARGE SCALE GENOMIC DNA]</scope>
    <source>
        <strain evidence="7">MKD8</strain>
    </source>
</reference>
<gene>
    <name evidence="6" type="ORF">D806_032470</name>
</gene>
<evidence type="ECO:0000256" key="4">
    <source>
        <dbReference type="ARBA" id="ARBA00023125"/>
    </source>
</evidence>
<evidence type="ECO:0000313" key="7">
    <source>
        <dbReference type="Proteomes" id="UP000011200"/>
    </source>
</evidence>
<comment type="similarity">
    <text evidence="1">Belongs to the sigma-70 factor family. ECF subfamily.</text>
</comment>
<dbReference type="GO" id="GO:0003677">
    <property type="term" value="F:DNA binding"/>
    <property type="evidence" value="ECO:0007669"/>
    <property type="project" value="UniProtKB-KW"/>
</dbReference>
<dbReference type="AlphaFoldDB" id="A0A2U9PQZ3"/>
<accession>A0A2U9PQZ3</accession>
<dbReference type="SUPFAM" id="SSF88946">
    <property type="entry name" value="Sigma2 domain of RNA polymerase sigma factors"/>
    <property type="match status" value="1"/>
</dbReference>
<dbReference type="Gene3D" id="1.10.1740.10">
    <property type="match status" value="1"/>
</dbReference>
<dbReference type="InterPro" id="IPR014284">
    <property type="entry name" value="RNA_pol_sigma-70_dom"/>
</dbReference>
<dbReference type="SUPFAM" id="SSF88659">
    <property type="entry name" value="Sigma3 and sigma4 domains of RNA polymerase sigma factors"/>
    <property type="match status" value="1"/>
</dbReference>
<proteinExistence type="inferred from homology"/>
<evidence type="ECO:0000256" key="2">
    <source>
        <dbReference type="ARBA" id="ARBA00023015"/>
    </source>
</evidence>
<dbReference type="GO" id="GO:0006352">
    <property type="term" value="P:DNA-templated transcription initiation"/>
    <property type="evidence" value="ECO:0007669"/>
    <property type="project" value="InterPro"/>
</dbReference>
<dbReference type="PANTHER" id="PTHR43133">
    <property type="entry name" value="RNA POLYMERASE ECF-TYPE SIGMA FACTO"/>
    <property type="match status" value="1"/>
</dbReference>
<dbReference type="NCBIfam" id="TIGR02937">
    <property type="entry name" value="sigma70-ECF"/>
    <property type="match status" value="1"/>
</dbReference>
<dbReference type="PANTHER" id="PTHR43133:SF8">
    <property type="entry name" value="RNA POLYMERASE SIGMA FACTOR HI_1459-RELATED"/>
    <property type="match status" value="1"/>
</dbReference>
<sequence>MSDMSAWDRSSAEWLVGLRARRGQSYRVAVEELHAMLLKIARHEINRRSAPPVGVEFDDMAHQAAADALLAILAKLGTYRGESRFTTWVYKFVVFEVLNKLKRWRVHNRALALDVHAEQWQALSVGFATEPSHHVEARDAIAAVRRAIWVVLTERQRQLFIGAVIDGDPLDVLAARLGISRNAVYKAVFDARRKIRAFLVANGHLVAEAST</sequence>
<name>A0A2U9PQZ3_MYCSE</name>
<keyword evidence="4" id="KW-0238">DNA-binding</keyword>
<evidence type="ECO:0000256" key="5">
    <source>
        <dbReference type="ARBA" id="ARBA00023163"/>
    </source>
</evidence>
<dbReference type="Gene3D" id="1.10.10.10">
    <property type="entry name" value="Winged helix-like DNA-binding domain superfamily/Winged helix DNA-binding domain"/>
    <property type="match status" value="1"/>
</dbReference>
<dbReference type="InterPro" id="IPR013324">
    <property type="entry name" value="RNA_pol_sigma_r3/r4-like"/>
</dbReference>
<keyword evidence="2" id="KW-0805">Transcription regulation</keyword>
<keyword evidence="5" id="KW-0804">Transcription</keyword>
<dbReference type="InterPro" id="IPR039425">
    <property type="entry name" value="RNA_pol_sigma-70-like"/>
</dbReference>
<evidence type="ECO:0000313" key="6">
    <source>
        <dbReference type="EMBL" id="AWT54219.1"/>
    </source>
</evidence>
<organism evidence="6 7">
    <name type="scientific">Mycolicibacterium smegmatis (strain MKD8)</name>
    <name type="common">Mycobacterium smegmatis</name>
    <dbReference type="NCBI Taxonomy" id="1214915"/>
    <lineage>
        <taxon>Bacteria</taxon>
        <taxon>Bacillati</taxon>
        <taxon>Actinomycetota</taxon>
        <taxon>Actinomycetes</taxon>
        <taxon>Mycobacteriales</taxon>
        <taxon>Mycobacteriaceae</taxon>
        <taxon>Mycolicibacterium</taxon>
    </lineage>
</organism>
<dbReference type="Proteomes" id="UP000011200">
    <property type="component" value="Chromosome"/>
</dbReference>
<keyword evidence="3" id="KW-0731">Sigma factor</keyword>
<dbReference type="GO" id="GO:0016987">
    <property type="term" value="F:sigma factor activity"/>
    <property type="evidence" value="ECO:0007669"/>
    <property type="project" value="UniProtKB-KW"/>
</dbReference>
<protein>
    <submittedName>
        <fullName evidence="6">RNA polymerase sigma factor, sigma-70 family protein</fullName>
    </submittedName>
</protein>
<dbReference type="InterPro" id="IPR013325">
    <property type="entry name" value="RNA_pol_sigma_r2"/>
</dbReference>
<dbReference type="EMBL" id="CP027541">
    <property type="protein sequence ID" value="AWT54219.1"/>
    <property type="molecule type" value="Genomic_DNA"/>
</dbReference>
<dbReference type="InterPro" id="IPR036388">
    <property type="entry name" value="WH-like_DNA-bd_sf"/>
</dbReference>
<evidence type="ECO:0000256" key="1">
    <source>
        <dbReference type="ARBA" id="ARBA00010641"/>
    </source>
</evidence>